<protein>
    <submittedName>
        <fullName evidence="1">Unannotated protein</fullName>
    </submittedName>
</protein>
<reference evidence="1" key="1">
    <citation type="submission" date="2020-05" db="EMBL/GenBank/DDBJ databases">
        <authorList>
            <person name="Chiriac C."/>
            <person name="Salcher M."/>
            <person name="Ghai R."/>
            <person name="Kavagutti S V."/>
        </authorList>
    </citation>
    <scope>NUCLEOTIDE SEQUENCE</scope>
</reference>
<dbReference type="CDD" id="cd02185">
    <property type="entry name" value="AroH"/>
    <property type="match status" value="1"/>
</dbReference>
<dbReference type="InterPro" id="IPR035959">
    <property type="entry name" value="RutC-like_sf"/>
</dbReference>
<gene>
    <name evidence="1" type="ORF">UFOPK1795_00035</name>
    <name evidence="2" type="ORF">UFOPK2275_00147</name>
    <name evidence="3" type="ORF">UFOPK2816_00719</name>
</gene>
<dbReference type="GO" id="GO:0004106">
    <property type="term" value="F:chorismate mutase activity"/>
    <property type="evidence" value="ECO:0007669"/>
    <property type="project" value="TreeGrafter"/>
</dbReference>
<dbReference type="InterPro" id="IPR008243">
    <property type="entry name" value="Chorismate_mutase_AroH"/>
</dbReference>
<dbReference type="PROSITE" id="PS51167">
    <property type="entry name" value="CHORISMATE_MUT_1"/>
    <property type="match status" value="1"/>
</dbReference>
<dbReference type="Gene3D" id="3.30.1330.40">
    <property type="entry name" value="RutC-like"/>
    <property type="match status" value="1"/>
</dbReference>
<dbReference type="EMBL" id="CAEZZB010000084">
    <property type="protein sequence ID" value="CAB4748664.1"/>
    <property type="molecule type" value="Genomic_DNA"/>
</dbReference>
<dbReference type="PANTHER" id="PTHR21164:SF0">
    <property type="entry name" value="CHORISMATE MUTASE AROH"/>
    <property type="match status" value="1"/>
</dbReference>
<organism evidence="1">
    <name type="scientific">freshwater metagenome</name>
    <dbReference type="NCBI Taxonomy" id="449393"/>
    <lineage>
        <taxon>unclassified sequences</taxon>
        <taxon>metagenomes</taxon>
        <taxon>ecological metagenomes</taxon>
    </lineage>
</organism>
<evidence type="ECO:0000313" key="1">
    <source>
        <dbReference type="EMBL" id="CAB4583145.1"/>
    </source>
</evidence>
<dbReference type="PIRSF" id="PIRSF005965">
    <property type="entry name" value="Chor_mut_AroH"/>
    <property type="match status" value="1"/>
</dbReference>
<dbReference type="EMBL" id="CAEZUG010000001">
    <property type="protein sequence ID" value="CAB4583145.1"/>
    <property type="molecule type" value="Genomic_DNA"/>
</dbReference>
<dbReference type="SUPFAM" id="SSF55298">
    <property type="entry name" value="YjgF-like"/>
    <property type="match status" value="1"/>
</dbReference>
<dbReference type="NCBIfam" id="TIGR01796">
    <property type="entry name" value="CM_mono_aroH"/>
    <property type="match status" value="1"/>
</dbReference>
<evidence type="ECO:0000313" key="3">
    <source>
        <dbReference type="EMBL" id="CAB4748664.1"/>
    </source>
</evidence>
<dbReference type="EMBL" id="CAEZWQ010000006">
    <property type="protein sequence ID" value="CAB4654650.1"/>
    <property type="molecule type" value="Genomic_DNA"/>
</dbReference>
<sequence>MSIRAIRGAIQVSANTPAAIGEGVKELIGAIMRQNSLTPESVISVIFTSTPDLNAAFPAAACREIGFESVPLIGALEVDVPGALERVIRVMLHCETNAPAASISHIYLHGAQSLRRDIAQ</sequence>
<accession>A0A6J6F6E1</accession>
<dbReference type="PANTHER" id="PTHR21164">
    <property type="entry name" value="CHORISMATE MUTASE"/>
    <property type="match status" value="1"/>
</dbReference>
<dbReference type="AlphaFoldDB" id="A0A6J6F6E1"/>
<evidence type="ECO:0000313" key="2">
    <source>
        <dbReference type="EMBL" id="CAB4654650.1"/>
    </source>
</evidence>
<name>A0A6J6F6E1_9ZZZZ</name>
<proteinExistence type="predicted"/>
<dbReference type="Pfam" id="PF07736">
    <property type="entry name" value="CM_1"/>
    <property type="match status" value="1"/>
</dbReference>
<dbReference type="GO" id="GO:0046417">
    <property type="term" value="P:chorismate metabolic process"/>
    <property type="evidence" value="ECO:0007669"/>
    <property type="project" value="TreeGrafter"/>
</dbReference>